<accession>A0AA41YT10</accession>
<dbReference type="CDD" id="cd19166">
    <property type="entry name" value="HemeO-bac"/>
    <property type="match status" value="1"/>
</dbReference>
<reference evidence="2" key="1">
    <citation type="submission" date="2022-05" db="EMBL/GenBank/DDBJ databases">
        <authorList>
            <person name="Pankratov T."/>
        </authorList>
    </citation>
    <scope>NUCLEOTIDE SEQUENCE</scope>
    <source>
        <strain evidence="2">BP6-180914</strain>
    </source>
</reference>
<evidence type="ECO:0000313" key="3">
    <source>
        <dbReference type="Proteomes" id="UP001165667"/>
    </source>
</evidence>
<evidence type="ECO:0000313" key="2">
    <source>
        <dbReference type="EMBL" id="MCW6508046.1"/>
    </source>
</evidence>
<dbReference type="EMBL" id="JAMOIM010000004">
    <property type="protein sequence ID" value="MCW6508046.1"/>
    <property type="molecule type" value="Genomic_DNA"/>
</dbReference>
<comment type="caution">
    <text evidence="2">The sequence shown here is derived from an EMBL/GenBank/DDBJ whole genome shotgun (WGS) entry which is preliminary data.</text>
</comment>
<dbReference type="InterPro" id="IPR016084">
    <property type="entry name" value="Haem_Oase-like_multi-hlx"/>
</dbReference>
<gene>
    <name evidence="2" type="ORF">M8523_08430</name>
</gene>
<protein>
    <submittedName>
        <fullName evidence="2">Biliverdin-producing heme oxygenase</fullName>
    </submittedName>
</protein>
<dbReference type="AlphaFoldDB" id="A0AA41YT10"/>
<dbReference type="Gene3D" id="1.20.910.10">
    <property type="entry name" value="Heme oxygenase-like"/>
    <property type="match status" value="1"/>
</dbReference>
<evidence type="ECO:0000256" key="1">
    <source>
        <dbReference type="SAM" id="MobiDB-lite"/>
    </source>
</evidence>
<dbReference type="Proteomes" id="UP001165667">
    <property type="component" value="Unassembled WGS sequence"/>
</dbReference>
<organism evidence="2 3">
    <name type="scientific">Lichenifustis flavocetrariae</name>
    <dbReference type="NCBI Taxonomy" id="2949735"/>
    <lineage>
        <taxon>Bacteria</taxon>
        <taxon>Pseudomonadati</taxon>
        <taxon>Pseudomonadota</taxon>
        <taxon>Alphaproteobacteria</taxon>
        <taxon>Hyphomicrobiales</taxon>
        <taxon>Lichenihabitantaceae</taxon>
        <taxon>Lichenifustis</taxon>
    </lineage>
</organism>
<proteinExistence type="predicted"/>
<sequence>MTSGLSSSSSAGRDQAESENAIQDTPHAALRRDTRAWHDRVEAGFAPFDLQQIDGLTGFLRRQAMAVLPLEHELDRMGICDLVPDWPQRRRGDALLADLEQLGSARPAPTAAIVLPSRLHALGALYVLEGSRLGGRVLARRVASSPDPRVRTAVRFLTHRLDKGWSTFLATLDAVPPTSAKLACLRDGATKAFSLFDTAPDEIAPRSGLVHFDNA</sequence>
<feature type="compositionally biased region" description="Low complexity" evidence="1">
    <location>
        <begin position="1"/>
        <end position="10"/>
    </location>
</feature>
<feature type="region of interest" description="Disordered" evidence="1">
    <location>
        <begin position="1"/>
        <end position="29"/>
    </location>
</feature>
<name>A0AA41YT10_9HYPH</name>
<dbReference type="RefSeq" id="WP_282584399.1">
    <property type="nucleotide sequence ID" value="NZ_JAMOIM010000004.1"/>
</dbReference>
<dbReference type="SUPFAM" id="SSF48613">
    <property type="entry name" value="Heme oxygenase-like"/>
    <property type="match status" value="1"/>
</dbReference>
<keyword evidence="3" id="KW-1185">Reference proteome</keyword>